<accession>A0A5N5X7K5</accession>
<dbReference type="PROSITE" id="PS51683">
    <property type="entry name" value="SAM_OMT_II"/>
    <property type="match status" value="1"/>
</dbReference>
<dbReference type="SUPFAM" id="SSF53335">
    <property type="entry name" value="S-adenosyl-L-methionine-dependent methyltransferases"/>
    <property type="match status" value="1"/>
</dbReference>
<dbReference type="PANTHER" id="PTHR43712:SF2">
    <property type="entry name" value="O-METHYLTRANSFERASE CICE"/>
    <property type="match status" value="1"/>
</dbReference>
<keyword evidence="3" id="KW-0949">S-adenosyl-L-methionine</keyword>
<gene>
    <name evidence="5" type="ORF">BDV29DRAFT_155569</name>
</gene>
<evidence type="ECO:0000256" key="2">
    <source>
        <dbReference type="ARBA" id="ARBA00022679"/>
    </source>
</evidence>
<dbReference type="Gene3D" id="3.40.50.150">
    <property type="entry name" value="Vaccinia Virus protein VP39"/>
    <property type="match status" value="1"/>
</dbReference>
<dbReference type="GO" id="GO:0044550">
    <property type="term" value="P:secondary metabolite biosynthetic process"/>
    <property type="evidence" value="ECO:0007669"/>
    <property type="project" value="UniProtKB-ARBA"/>
</dbReference>
<sequence>MPAAIEKLKPVDGVRAVAKIFFQQQNIQGAKFYYLRRVLHDWDDAHCVQILERLTEAMATDSYVLIDKVAIPDMNIHWRTAFEDLHMAVIGGKKRTRAEWETLATQA</sequence>
<dbReference type="InterPro" id="IPR001077">
    <property type="entry name" value="COMT_C"/>
</dbReference>
<evidence type="ECO:0000256" key="3">
    <source>
        <dbReference type="ARBA" id="ARBA00022691"/>
    </source>
</evidence>
<proteinExistence type="predicted"/>
<feature type="domain" description="O-methyltransferase C-terminal" evidence="4">
    <location>
        <begin position="16"/>
        <end position="107"/>
    </location>
</feature>
<keyword evidence="1 5" id="KW-0489">Methyltransferase</keyword>
<evidence type="ECO:0000256" key="1">
    <source>
        <dbReference type="ARBA" id="ARBA00022603"/>
    </source>
</evidence>
<dbReference type="InterPro" id="IPR016461">
    <property type="entry name" value="COMT-like"/>
</dbReference>
<reference evidence="5 6" key="1">
    <citation type="submission" date="2019-04" db="EMBL/GenBank/DDBJ databases">
        <title>Friends and foes A comparative genomics study of 23 Aspergillus species from section Flavi.</title>
        <authorList>
            <consortium name="DOE Joint Genome Institute"/>
            <person name="Kjaerbolling I."/>
            <person name="Vesth T."/>
            <person name="Frisvad J.C."/>
            <person name="Nybo J.L."/>
            <person name="Theobald S."/>
            <person name="Kildgaard S."/>
            <person name="Isbrandt T."/>
            <person name="Kuo A."/>
            <person name="Sato A."/>
            <person name="Lyhne E.K."/>
            <person name="Kogle M.E."/>
            <person name="Wiebenga A."/>
            <person name="Kun R.S."/>
            <person name="Lubbers R.J."/>
            <person name="Makela M.R."/>
            <person name="Barry K."/>
            <person name="Chovatia M."/>
            <person name="Clum A."/>
            <person name="Daum C."/>
            <person name="Haridas S."/>
            <person name="He G."/>
            <person name="LaButti K."/>
            <person name="Lipzen A."/>
            <person name="Mondo S."/>
            <person name="Riley R."/>
            <person name="Salamov A."/>
            <person name="Simmons B.A."/>
            <person name="Magnuson J.K."/>
            <person name="Henrissat B."/>
            <person name="Mortensen U.H."/>
            <person name="Larsen T.O."/>
            <person name="Devries R.P."/>
            <person name="Grigoriev I.V."/>
            <person name="Machida M."/>
            <person name="Baker S.E."/>
            <person name="Andersen M.R."/>
        </authorList>
    </citation>
    <scope>NUCLEOTIDE SEQUENCE [LARGE SCALE GENOMIC DNA]</scope>
    <source>
        <strain evidence="5 6">CBS 151.66</strain>
    </source>
</reference>
<evidence type="ECO:0000259" key="4">
    <source>
        <dbReference type="Pfam" id="PF00891"/>
    </source>
</evidence>
<name>A0A5N5X7K5_9EURO</name>
<dbReference type="InterPro" id="IPR029063">
    <property type="entry name" value="SAM-dependent_MTases_sf"/>
</dbReference>
<dbReference type="Proteomes" id="UP000326565">
    <property type="component" value="Unassembled WGS sequence"/>
</dbReference>
<protein>
    <submittedName>
        <fullName evidence="5">O-methyltransferase</fullName>
    </submittedName>
</protein>
<dbReference type="GO" id="GO:0008171">
    <property type="term" value="F:O-methyltransferase activity"/>
    <property type="evidence" value="ECO:0007669"/>
    <property type="project" value="InterPro"/>
</dbReference>
<keyword evidence="6" id="KW-1185">Reference proteome</keyword>
<keyword evidence="2 5" id="KW-0808">Transferase</keyword>
<dbReference type="OrthoDB" id="2410195at2759"/>
<organism evidence="5 6">
    <name type="scientific">Aspergillus leporis</name>
    <dbReference type="NCBI Taxonomy" id="41062"/>
    <lineage>
        <taxon>Eukaryota</taxon>
        <taxon>Fungi</taxon>
        <taxon>Dikarya</taxon>
        <taxon>Ascomycota</taxon>
        <taxon>Pezizomycotina</taxon>
        <taxon>Eurotiomycetes</taxon>
        <taxon>Eurotiomycetidae</taxon>
        <taxon>Eurotiales</taxon>
        <taxon>Aspergillaceae</taxon>
        <taxon>Aspergillus</taxon>
        <taxon>Aspergillus subgen. Circumdati</taxon>
    </lineage>
</organism>
<dbReference type="AlphaFoldDB" id="A0A5N5X7K5"/>
<dbReference type="Pfam" id="PF00891">
    <property type="entry name" value="Methyltransf_2"/>
    <property type="match status" value="1"/>
</dbReference>
<dbReference type="GO" id="GO:0032259">
    <property type="term" value="P:methylation"/>
    <property type="evidence" value="ECO:0007669"/>
    <property type="project" value="UniProtKB-KW"/>
</dbReference>
<dbReference type="EMBL" id="ML732193">
    <property type="protein sequence ID" value="KAB8075484.1"/>
    <property type="molecule type" value="Genomic_DNA"/>
</dbReference>
<dbReference type="PANTHER" id="PTHR43712">
    <property type="entry name" value="PUTATIVE (AFU_ORTHOLOGUE AFUA_4G14580)-RELATED"/>
    <property type="match status" value="1"/>
</dbReference>
<evidence type="ECO:0000313" key="5">
    <source>
        <dbReference type="EMBL" id="KAB8075484.1"/>
    </source>
</evidence>
<evidence type="ECO:0000313" key="6">
    <source>
        <dbReference type="Proteomes" id="UP000326565"/>
    </source>
</evidence>